<feature type="region of interest" description="Disordered" evidence="1">
    <location>
        <begin position="1"/>
        <end position="72"/>
    </location>
</feature>
<proteinExistence type="predicted"/>
<accession>A0A0E4G8B3</accession>
<organism evidence="2">
    <name type="scientific">Anopheles gambiae</name>
    <name type="common">African malaria mosquito</name>
    <dbReference type="NCBI Taxonomy" id="7165"/>
    <lineage>
        <taxon>Eukaryota</taxon>
        <taxon>Metazoa</taxon>
        <taxon>Ecdysozoa</taxon>
        <taxon>Arthropoda</taxon>
        <taxon>Hexapoda</taxon>
        <taxon>Insecta</taxon>
        <taxon>Pterygota</taxon>
        <taxon>Neoptera</taxon>
        <taxon>Endopterygota</taxon>
        <taxon>Diptera</taxon>
        <taxon>Nematocera</taxon>
        <taxon>Culicoidea</taxon>
        <taxon>Culicidae</taxon>
        <taxon>Anophelinae</taxon>
        <taxon>Anopheles</taxon>
    </lineage>
</organism>
<name>A0A0E4G8B3_ANOGA</name>
<evidence type="ECO:0000256" key="1">
    <source>
        <dbReference type="SAM" id="MobiDB-lite"/>
    </source>
</evidence>
<evidence type="ECO:0000313" key="2">
    <source>
        <dbReference type="EMBL" id="CFW94367.1"/>
    </source>
</evidence>
<dbReference type="EMBL" id="HACL01000073">
    <property type="protein sequence ID" value="CFW94367.1"/>
    <property type="molecule type" value="Transcribed_RNA"/>
</dbReference>
<dbReference type="AlphaFoldDB" id="A0A0E4G8B3"/>
<feature type="region of interest" description="Disordered" evidence="1">
    <location>
        <begin position="130"/>
        <end position="156"/>
    </location>
</feature>
<protein>
    <submittedName>
        <fullName evidence="2">Uncharacterized protein</fullName>
    </submittedName>
</protein>
<sequence>MGKFNKNPDSLRNNSAKIGSGSGRYEQNSELGAVRSHSEPLVGSRCRSEPVGEVGAVRSSQSAAGSIRSHREPVEAVGTNVADRAGWSRSSVVADFRLLQRLRWLQPVLSATTAPTILTAPTGSGCRLAAPDGSRRLQTAPTALDGSGRLRAESKV</sequence>
<feature type="compositionally biased region" description="Polar residues" evidence="1">
    <location>
        <begin position="7"/>
        <end position="17"/>
    </location>
</feature>
<reference evidence="2" key="1">
    <citation type="submission" date="2015-03" db="EMBL/GenBank/DDBJ databases">
        <title>Long non-coding RNA discovery across the genus Anopheles reveals conserved secondary structures within and beyond the Gambiae complex.</title>
        <authorList>
            <person name="Jenkins A."/>
            <person name="Waterhouse R."/>
            <person name="Muskavitch M."/>
        </authorList>
    </citation>
    <scope>NUCLEOTIDE SEQUENCE</scope>
    <source>
        <tissue evidence="2">Whole body</tissue>
    </source>
</reference>